<accession>A0A2M7EAZ2</accession>
<dbReference type="PANTHER" id="PTHR10192">
    <property type="entry name" value="MOLYBDOPTERIN BIOSYNTHESIS PROTEIN"/>
    <property type="match status" value="1"/>
</dbReference>
<dbReference type="UniPathway" id="UPA00344"/>
<dbReference type="Pfam" id="PF03453">
    <property type="entry name" value="MoeA_N"/>
    <property type="match status" value="1"/>
</dbReference>
<dbReference type="EMBL" id="PETL01000002">
    <property type="protein sequence ID" value="PIV64854.1"/>
    <property type="molecule type" value="Genomic_DNA"/>
</dbReference>
<dbReference type="NCBIfam" id="TIGR00177">
    <property type="entry name" value="molyb_syn"/>
    <property type="match status" value="1"/>
</dbReference>
<evidence type="ECO:0000313" key="9">
    <source>
        <dbReference type="EMBL" id="PIV64854.1"/>
    </source>
</evidence>
<feature type="region of interest" description="Disordered" evidence="7">
    <location>
        <begin position="119"/>
        <end position="138"/>
    </location>
</feature>
<dbReference type="Gene3D" id="3.90.105.10">
    <property type="entry name" value="Molybdopterin biosynthesis moea protein, domain 2"/>
    <property type="match status" value="1"/>
</dbReference>
<dbReference type="InterPro" id="IPR001453">
    <property type="entry name" value="MoaB/Mog_dom"/>
</dbReference>
<dbReference type="InterPro" id="IPR036135">
    <property type="entry name" value="MoeA_linker/N_sf"/>
</dbReference>
<dbReference type="Gene3D" id="3.40.980.10">
    <property type="entry name" value="MoaB/Mog-like domain"/>
    <property type="match status" value="1"/>
</dbReference>
<dbReference type="Proteomes" id="UP000228886">
    <property type="component" value="Unassembled WGS sequence"/>
</dbReference>
<dbReference type="SUPFAM" id="SSF63867">
    <property type="entry name" value="MoeA C-terminal domain-like"/>
    <property type="match status" value="1"/>
</dbReference>
<evidence type="ECO:0000256" key="5">
    <source>
        <dbReference type="ARBA" id="ARBA00047317"/>
    </source>
</evidence>
<feature type="domain" description="MoaB/Mog" evidence="8">
    <location>
        <begin position="207"/>
        <end position="345"/>
    </location>
</feature>
<dbReference type="InterPro" id="IPR005110">
    <property type="entry name" value="MoeA_linker/N"/>
</dbReference>
<keyword evidence="4 6" id="KW-0501">Molybdenum cofactor biosynthesis</keyword>
<dbReference type="EC" id="2.10.1.1" evidence="6"/>
<dbReference type="CDD" id="cd00887">
    <property type="entry name" value="MoeA"/>
    <property type="match status" value="1"/>
</dbReference>
<organism evidence="9 10">
    <name type="scientific">bacterium (Candidatus Ratteibacteria) CG01_land_8_20_14_3_00_40_19</name>
    <dbReference type="NCBI Taxonomy" id="2014290"/>
    <lineage>
        <taxon>Bacteria</taxon>
        <taxon>Candidatus Ratteibacteria</taxon>
    </lineage>
</organism>
<evidence type="ECO:0000256" key="2">
    <source>
        <dbReference type="ARBA" id="ARBA00005046"/>
    </source>
</evidence>
<dbReference type="Gene3D" id="2.170.190.11">
    <property type="entry name" value="Molybdopterin biosynthesis moea protein, domain 3"/>
    <property type="match status" value="1"/>
</dbReference>
<dbReference type="InterPro" id="IPR005111">
    <property type="entry name" value="MoeA_C_domain_IV"/>
</dbReference>
<dbReference type="InterPro" id="IPR036688">
    <property type="entry name" value="MoeA_C_domain_IV_sf"/>
</dbReference>
<comment type="caution">
    <text evidence="9">The sequence shown here is derived from an EMBL/GenBank/DDBJ whole genome shotgun (WGS) entry which is preliminary data.</text>
</comment>
<sequence>MIEFERALEEVLRRTRRLDIESLSLKEAIGSVLAEDVKSKFDIPSFHKSAMDGYAVCAKDIESAPVDLKCVGEIPAGRFYPGKVKKGECVKIMTGSPLPEGADSVVMIEFTESSPPSFILPRKGGGGEESEVLPLDGSETPGDRWGCNLVRILHRVSKGENVCLKGEDIKKGKIVLKKGTVIRAPEVAVLAILGRAKIRGYRRPKASILCTGDELIEPGHRLLKFSHIYNSNGPMLRSLLSSMNIENQYLGIAKDKEEDLREKMKKGLKDDLLILSGGVSMGDYDLVPKVLRSCGVKIIFHKVSIKPGKPILFGLRGRNLIFGVPGNPVSTYLTFLILIKPAIEKMIGKKISLEIVKGIIKTDFRQKPGKRKHFLPVDVKMKHNERQIFPVKTYHGSADIASLLPANGFMVVDADVSFLKKNSKVDIILW</sequence>
<comment type="pathway">
    <text evidence="2 6">Cofactor biosynthesis; molybdopterin biosynthesis.</text>
</comment>
<keyword evidence="6" id="KW-0460">Magnesium</keyword>
<dbReference type="GO" id="GO:0046872">
    <property type="term" value="F:metal ion binding"/>
    <property type="evidence" value="ECO:0007669"/>
    <property type="project" value="UniProtKB-UniRule"/>
</dbReference>
<reference evidence="10" key="1">
    <citation type="submission" date="2017-09" db="EMBL/GenBank/DDBJ databases">
        <title>Depth-based differentiation of microbial function through sediment-hosted aquifers and enrichment of novel symbionts in the deep terrestrial subsurface.</title>
        <authorList>
            <person name="Probst A.J."/>
            <person name="Ladd B."/>
            <person name="Jarett J.K."/>
            <person name="Geller-Mcgrath D.E."/>
            <person name="Sieber C.M.K."/>
            <person name="Emerson J.B."/>
            <person name="Anantharaman K."/>
            <person name="Thomas B.C."/>
            <person name="Malmstrom R."/>
            <person name="Stieglmeier M."/>
            <person name="Klingl A."/>
            <person name="Woyke T."/>
            <person name="Ryan C.M."/>
            <person name="Banfield J.F."/>
        </authorList>
    </citation>
    <scope>NUCLEOTIDE SEQUENCE [LARGE SCALE GENOMIC DNA]</scope>
</reference>
<dbReference type="AlphaFoldDB" id="A0A2M7EAZ2"/>
<dbReference type="Gene3D" id="2.40.340.10">
    <property type="entry name" value="MoeA, C-terminal, domain IV"/>
    <property type="match status" value="1"/>
</dbReference>
<evidence type="ECO:0000256" key="4">
    <source>
        <dbReference type="ARBA" id="ARBA00023150"/>
    </source>
</evidence>
<keyword evidence="6" id="KW-0808">Transferase</keyword>
<proteinExistence type="inferred from homology"/>
<comment type="cofactor">
    <cofactor evidence="6">
        <name>Mg(2+)</name>
        <dbReference type="ChEBI" id="CHEBI:18420"/>
    </cofactor>
</comment>
<dbReference type="GO" id="GO:0061599">
    <property type="term" value="F:molybdopterin molybdotransferase activity"/>
    <property type="evidence" value="ECO:0007669"/>
    <property type="project" value="UniProtKB-UniRule"/>
</dbReference>
<keyword evidence="6" id="KW-0500">Molybdenum</keyword>
<comment type="similarity">
    <text evidence="3 6">Belongs to the MoeA family.</text>
</comment>
<dbReference type="Pfam" id="PF03454">
    <property type="entry name" value="MoeA_C"/>
    <property type="match status" value="1"/>
</dbReference>
<dbReference type="SMART" id="SM00852">
    <property type="entry name" value="MoCF_biosynth"/>
    <property type="match status" value="1"/>
</dbReference>
<dbReference type="SUPFAM" id="SSF63882">
    <property type="entry name" value="MoeA N-terminal region -like"/>
    <property type="match status" value="1"/>
</dbReference>
<comment type="catalytic activity">
    <reaction evidence="5">
        <text>adenylyl-molybdopterin + molybdate = Mo-molybdopterin + AMP + H(+)</text>
        <dbReference type="Rhea" id="RHEA:35047"/>
        <dbReference type="ChEBI" id="CHEBI:15378"/>
        <dbReference type="ChEBI" id="CHEBI:36264"/>
        <dbReference type="ChEBI" id="CHEBI:62727"/>
        <dbReference type="ChEBI" id="CHEBI:71302"/>
        <dbReference type="ChEBI" id="CHEBI:456215"/>
        <dbReference type="EC" id="2.10.1.1"/>
    </reaction>
</comment>
<dbReference type="GO" id="GO:0006777">
    <property type="term" value="P:Mo-molybdopterin cofactor biosynthetic process"/>
    <property type="evidence" value="ECO:0007669"/>
    <property type="project" value="UniProtKB-UniRule"/>
</dbReference>
<keyword evidence="6" id="KW-0479">Metal-binding</keyword>
<evidence type="ECO:0000256" key="1">
    <source>
        <dbReference type="ARBA" id="ARBA00002901"/>
    </source>
</evidence>
<dbReference type="GO" id="GO:0005829">
    <property type="term" value="C:cytosol"/>
    <property type="evidence" value="ECO:0007669"/>
    <property type="project" value="TreeGrafter"/>
</dbReference>
<gene>
    <name evidence="9" type="ORF">COS11_00040</name>
</gene>
<protein>
    <recommendedName>
        <fullName evidence="6">Molybdopterin molybdenumtransferase</fullName>
        <ecNumber evidence="6">2.10.1.1</ecNumber>
    </recommendedName>
</protein>
<dbReference type="InterPro" id="IPR038987">
    <property type="entry name" value="MoeA-like"/>
</dbReference>
<dbReference type="PROSITE" id="PS01079">
    <property type="entry name" value="MOCF_BIOSYNTHESIS_2"/>
    <property type="match status" value="1"/>
</dbReference>
<evidence type="ECO:0000256" key="3">
    <source>
        <dbReference type="ARBA" id="ARBA00010763"/>
    </source>
</evidence>
<evidence type="ECO:0000256" key="6">
    <source>
        <dbReference type="RuleBase" id="RU365090"/>
    </source>
</evidence>
<dbReference type="NCBIfam" id="NF045515">
    <property type="entry name" value="Glp_gephyrin"/>
    <property type="match status" value="1"/>
</dbReference>
<comment type="function">
    <text evidence="1 6">Catalyzes the insertion of molybdate into adenylated molybdopterin with the concomitant release of AMP.</text>
</comment>
<dbReference type="SUPFAM" id="SSF53218">
    <property type="entry name" value="Molybdenum cofactor biosynthesis proteins"/>
    <property type="match status" value="1"/>
</dbReference>
<evidence type="ECO:0000256" key="7">
    <source>
        <dbReference type="SAM" id="MobiDB-lite"/>
    </source>
</evidence>
<name>A0A2M7EAZ2_9BACT</name>
<evidence type="ECO:0000313" key="10">
    <source>
        <dbReference type="Proteomes" id="UP000228886"/>
    </source>
</evidence>
<dbReference type="Pfam" id="PF00994">
    <property type="entry name" value="MoCF_biosynth"/>
    <property type="match status" value="1"/>
</dbReference>
<dbReference type="InterPro" id="IPR008284">
    <property type="entry name" value="MoCF_biosynth_CS"/>
</dbReference>
<dbReference type="InterPro" id="IPR036425">
    <property type="entry name" value="MoaB/Mog-like_dom_sf"/>
</dbReference>
<dbReference type="PANTHER" id="PTHR10192:SF5">
    <property type="entry name" value="GEPHYRIN"/>
    <property type="match status" value="1"/>
</dbReference>
<evidence type="ECO:0000259" key="8">
    <source>
        <dbReference type="SMART" id="SM00852"/>
    </source>
</evidence>